<dbReference type="AlphaFoldDB" id="A0A1L9RRH0"/>
<accession>A0A1L9RRH0</accession>
<reference evidence="2" key="1">
    <citation type="journal article" date="2017" name="Genome Biol.">
        <title>Comparative genomics reveals high biological diversity and specific adaptations in the industrially and medically important fungal genus Aspergillus.</title>
        <authorList>
            <person name="de Vries R.P."/>
            <person name="Riley R."/>
            <person name="Wiebenga A."/>
            <person name="Aguilar-Osorio G."/>
            <person name="Amillis S."/>
            <person name="Uchima C.A."/>
            <person name="Anderluh G."/>
            <person name="Asadollahi M."/>
            <person name="Askin M."/>
            <person name="Barry K."/>
            <person name="Battaglia E."/>
            <person name="Bayram O."/>
            <person name="Benocci T."/>
            <person name="Braus-Stromeyer S.A."/>
            <person name="Caldana C."/>
            <person name="Canovas D."/>
            <person name="Cerqueira G.C."/>
            <person name="Chen F."/>
            <person name="Chen W."/>
            <person name="Choi C."/>
            <person name="Clum A."/>
            <person name="Dos Santos R.A."/>
            <person name="Damasio A.R."/>
            <person name="Diallinas G."/>
            <person name="Emri T."/>
            <person name="Fekete E."/>
            <person name="Flipphi M."/>
            <person name="Freyberg S."/>
            <person name="Gallo A."/>
            <person name="Gournas C."/>
            <person name="Habgood R."/>
            <person name="Hainaut M."/>
            <person name="Harispe M.L."/>
            <person name="Henrissat B."/>
            <person name="Hilden K.S."/>
            <person name="Hope R."/>
            <person name="Hossain A."/>
            <person name="Karabika E."/>
            <person name="Karaffa L."/>
            <person name="Karanyi Z."/>
            <person name="Krasevec N."/>
            <person name="Kuo A."/>
            <person name="Kusch H."/>
            <person name="LaButti K."/>
            <person name="Lagendijk E.L."/>
            <person name="Lapidus A."/>
            <person name="Levasseur A."/>
            <person name="Lindquist E."/>
            <person name="Lipzen A."/>
            <person name="Logrieco A.F."/>
            <person name="MacCabe A."/>
            <person name="Maekelae M.R."/>
            <person name="Malavazi I."/>
            <person name="Melin P."/>
            <person name="Meyer V."/>
            <person name="Mielnichuk N."/>
            <person name="Miskei M."/>
            <person name="Molnar A.P."/>
            <person name="Mule G."/>
            <person name="Ngan C.Y."/>
            <person name="Orejas M."/>
            <person name="Orosz E."/>
            <person name="Ouedraogo J.P."/>
            <person name="Overkamp K.M."/>
            <person name="Park H.-S."/>
            <person name="Perrone G."/>
            <person name="Piumi F."/>
            <person name="Punt P.J."/>
            <person name="Ram A.F."/>
            <person name="Ramon A."/>
            <person name="Rauscher S."/>
            <person name="Record E."/>
            <person name="Riano-Pachon D.M."/>
            <person name="Robert V."/>
            <person name="Roehrig J."/>
            <person name="Ruller R."/>
            <person name="Salamov A."/>
            <person name="Salih N.S."/>
            <person name="Samson R.A."/>
            <person name="Sandor E."/>
            <person name="Sanguinetti M."/>
            <person name="Schuetze T."/>
            <person name="Sepcic K."/>
            <person name="Shelest E."/>
            <person name="Sherlock G."/>
            <person name="Sophianopoulou V."/>
            <person name="Squina F.M."/>
            <person name="Sun H."/>
            <person name="Susca A."/>
            <person name="Todd R.B."/>
            <person name="Tsang A."/>
            <person name="Unkles S.E."/>
            <person name="van de Wiele N."/>
            <person name="van Rossen-Uffink D."/>
            <person name="Oliveira J.V."/>
            <person name="Vesth T.C."/>
            <person name="Visser J."/>
            <person name="Yu J.-H."/>
            <person name="Zhou M."/>
            <person name="Andersen M.R."/>
            <person name="Archer D.B."/>
            <person name="Baker S.E."/>
            <person name="Benoit I."/>
            <person name="Brakhage A.A."/>
            <person name="Braus G.H."/>
            <person name="Fischer R."/>
            <person name="Frisvad J.C."/>
            <person name="Goldman G.H."/>
            <person name="Houbraken J."/>
            <person name="Oakley B."/>
            <person name="Pocsi I."/>
            <person name="Scazzocchio C."/>
            <person name="Seiboth B."/>
            <person name="vanKuyk P.A."/>
            <person name="Wortman J."/>
            <person name="Dyer P.S."/>
            <person name="Grigoriev I.V."/>
        </authorList>
    </citation>
    <scope>NUCLEOTIDE SEQUENCE [LARGE SCALE GENOMIC DNA]</scope>
    <source>
        <strain evidence="2">DTO 134E9</strain>
    </source>
</reference>
<dbReference type="Proteomes" id="UP000184383">
    <property type="component" value="Unassembled WGS sequence"/>
</dbReference>
<sequence>MADGCPSPTLCCPPHCDRPTLLSASAHGHAWVSRTSPSLSPAFPPSLPSHSLFSSLSLLPKPNFFRLLPLLFFFSPLLLPLSSIIQHPPLLLFSSPPSSFTSLTLSSYNHST</sequence>
<evidence type="ECO:0000313" key="2">
    <source>
        <dbReference type="Proteomes" id="UP000184383"/>
    </source>
</evidence>
<evidence type="ECO:0000313" key="1">
    <source>
        <dbReference type="EMBL" id="OJJ37550.1"/>
    </source>
</evidence>
<organism evidence="1 2">
    <name type="scientific">Aspergillus wentii DTO 134E9</name>
    <dbReference type="NCBI Taxonomy" id="1073089"/>
    <lineage>
        <taxon>Eukaryota</taxon>
        <taxon>Fungi</taxon>
        <taxon>Dikarya</taxon>
        <taxon>Ascomycota</taxon>
        <taxon>Pezizomycotina</taxon>
        <taxon>Eurotiomycetes</taxon>
        <taxon>Eurotiomycetidae</taxon>
        <taxon>Eurotiales</taxon>
        <taxon>Aspergillaceae</taxon>
        <taxon>Aspergillus</taxon>
        <taxon>Aspergillus subgen. Cremei</taxon>
    </lineage>
</organism>
<dbReference type="RefSeq" id="XP_040691226.1">
    <property type="nucleotide sequence ID" value="XM_040836642.1"/>
</dbReference>
<protein>
    <submittedName>
        <fullName evidence="1">Uncharacterized protein</fullName>
    </submittedName>
</protein>
<keyword evidence="2" id="KW-1185">Reference proteome</keyword>
<name>A0A1L9RRH0_ASPWE</name>
<dbReference type="EMBL" id="KV878211">
    <property type="protein sequence ID" value="OJJ37550.1"/>
    <property type="molecule type" value="Genomic_DNA"/>
</dbReference>
<proteinExistence type="predicted"/>
<dbReference type="GeneID" id="63752490"/>
<dbReference type="VEuPathDB" id="FungiDB:ASPWEDRAFT_458708"/>
<gene>
    <name evidence="1" type="ORF">ASPWEDRAFT_458708</name>
</gene>